<dbReference type="Pfam" id="PF04607">
    <property type="entry name" value="RelA_SpoT"/>
    <property type="match status" value="1"/>
</dbReference>
<evidence type="ECO:0000259" key="1">
    <source>
        <dbReference type="SMART" id="SM00954"/>
    </source>
</evidence>
<proteinExistence type="predicted"/>
<reference evidence="2" key="1">
    <citation type="journal article" date="2014" name="Int. J. Syst. Evol. Microbiol.">
        <title>Complete genome sequence of Corynebacterium casei LMG S-19264T (=DSM 44701T), isolated from a smear-ripened cheese.</title>
        <authorList>
            <consortium name="US DOE Joint Genome Institute (JGI-PGF)"/>
            <person name="Walter F."/>
            <person name="Albersmeier A."/>
            <person name="Kalinowski J."/>
            <person name="Ruckert C."/>
        </authorList>
    </citation>
    <scope>NUCLEOTIDE SEQUENCE</scope>
    <source>
        <strain evidence="2">KCTC 12368</strain>
    </source>
</reference>
<gene>
    <name evidence="2" type="ORF">GCM10007049_33420</name>
</gene>
<dbReference type="InterPro" id="IPR043519">
    <property type="entry name" value="NT_sf"/>
</dbReference>
<accession>A0A918Q9U1</accession>
<comment type="caution">
    <text evidence="2">The sequence shown here is derived from an EMBL/GenBank/DDBJ whole genome shotgun (WGS) entry which is preliminary data.</text>
</comment>
<name>A0A918Q9U1_9BACT</name>
<sequence>MSLANKKVEEFENWYKDRLVHHEAARQFFCELISGIPKVEMVRGRVKSYEECLAKFRRKYLPMIEPQEIDNGIQEYITDIIGIRAVCFYSDEVYEIRRNLKKFFKETDISDKTGQLEKTDDKFGYKSLHLQLLLKNGLKEVPGADIFKGVTIELQVRTVIQDAWSILDHKIKYKKSIPQHLKRRINRLSALFEIADDEFLSIQKGIIQEELKINKRLKKGGKIETAQALDVFRFLFVALKHFPEYNFVEEEVDSFVQEILEMKDDFTEGELFEALDKNLIKVQQLEKLTMLSFSPYMAIKFCLHLSQVGDFEKILSADQLEIIQLLETGLRP</sequence>
<dbReference type="CDD" id="cd05399">
    <property type="entry name" value="NT_Rel-Spo_like"/>
    <property type="match status" value="1"/>
</dbReference>
<dbReference type="Gene3D" id="1.10.287.860">
    <property type="entry name" value="Nucleotidyltransferase"/>
    <property type="match status" value="1"/>
</dbReference>
<feature type="domain" description="RelA/SpoT" evidence="1">
    <location>
        <begin position="44"/>
        <end position="179"/>
    </location>
</feature>
<dbReference type="PANTHER" id="PTHR41773:SF1">
    <property type="entry name" value="RELA_SPOT DOMAIN-CONTAINING PROTEIN"/>
    <property type="match status" value="1"/>
</dbReference>
<dbReference type="Gene3D" id="3.30.460.10">
    <property type="entry name" value="Beta Polymerase, domain 2"/>
    <property type="match status" value="1"/>
</dbReference>
<evidence type="ECO:0000313" key="3">
    <source>
        <dbReference type="Proteomes" id="UP000619457"/>
    </source>
</evidence>
<dbReference type="SUPFAM" id="SSF81301">
    <property type="entry name" value="Nucleotidyltransferase"/>
    <property type="match status" value="1"/>
</dbReference>
<organism evidence="2 3">
    <name type="scientific">Echinicola pacifica</name>
    <dbReference type="NCBI Taxonomy" id="346377"/>
    <lineage>
        <taxon>Bacteria</taxon>
        <taxon>Pseudomonadati</taxon>
        <taxon>Bacteroidota</taxon>
        <taxon>Cytophagia</taxon>
        <taxon>Cytophagales</taxon>
        <taxon>Cyclobacteriaceae</taxon>
        <taxon>Echinicola</taxon>
    </lineage>
</organism>
<evidence type="ECO:0000313" key="2">
    <source>
        <dbReference type="EMBL" id="GGZ37524.1"/>
    </source>
</evidence>
<dbReference type="GO" id="GO:0015969">
    <property type="term" value="P:guanosine tetraphosphate metabolic process"/>
    <property type="evidence" value="ECO:0007669"/>
    <property type="project" value="InterPro"/>
</dbReference>
<protein>
    <submittedName>
        <fullName evidence="2">(P)ppGpp synthetase</fullName>
    </submittedName>
</protein>
<dbReference type="SMART" id="SM00954">
    <property type="entry name" value="RelA_SpoT"/>
    <property type="match status" value="1"/>
</dbReference>
<dbReference type="AlphaFoldDB" id="A0A918Q9U1"/>
<dbReference type="EMBL" id="BMWX01000007">
    <property type="protein sequence ID" value="GGZ37524.1"/>
    <property type="molecule type" value="Genomic_DNA"/>
</dbReference>
<dbReference type="Proteomes" id="UP000619457">
    <property type="component" value="Unassembled WGS sequence"/>
</dbReference>
<dbReference type="InterPro" id="IPR007685">
    <property type="entry name" value="RelA_SpoT"/>
</dbReference>
<dbReference type="PANTHER" id="PTHR41773">
    <property type="entry name" value="GTP PYROPHOSPHATASE-RELATED"/>
    <property type="match status" value="1"/>
</dbReference>
<keyword evidence="3" id="KW-1185">Reference proteome</keyword>
<reference evidence="2" key="2">
    <citation type="submission" date="2020-09" db="EMBL/GenBank/DDBJ databases">
        <authorList>
            <person name="Sun Q."/>
            <person name="Kim S."/>
        </authorList>
    </citation>
    <scope>NUCLEOTIDE SEQUENCE</scope>
    <source>
        <strain evidence="2">KCTC 12368</strain>
    </source>
</reference>